<evidence type="ECO:0000256" key="1">
    <source>
        <dbReference type="SAM" id="MobiDB-lite"/>
    </source>
</evidence>
<feature type="compositionally biased region" description="Basic and acidic residues" evidence="1">
    <location>
        <begin position="92"/>
        <end position="101"/>
    </location>
</feature>
<sequence>MAEPLPVPSEVDRIEAPWVLLALRAYPPPEFVAVTVLVLELLEKDPVAAYAATGATTVPTANAAAGTTILRTRRDSLKPIMLCSWVHGDADGPGDHGEFEHRRSRLHNGGPGYSRARHETGT</sequence>
<feature type="region of interest" description="Disordered" evidence="1">
    <location>
        <begin position="92"/>
        <end position="122"/>
    </location>
</feature>
<reference evidence="2" key="1">
    <citation type="submission" date="2023-03" db="EMBL/GenBank/DDBJ databases">
        <title>Actinoallomurus iriomotensis NBRC 103684.</title>
        <authorList>
            <person name="Ichikawa N."/>
            <person name="Sato H."/>
            <person name="Tonouchi N."/>
        </authorList>
    </citation>
    <scope>NUCLEOTIDE SEQUENCE</scope>
    <source>
        <strain evidence="2">NBRC 103684</strain>
    </source>
</reference>
<dbReference type="EMBL" id="BSTK01000026">
    <property type="protein sequence ID" value="GLY92253.1"/>
    <property type="molecule type" value="Genomic_DNA"/>
</dbReference>
<proteinExistence type="predicted"/>
<comment type="caution">
    <text evidence="2">The sequence shown here is derived from an EMBL/GenBank/DDBJ whole genome shotgun (WGS) entry which is preliminary data.</text>
</comment>
<dbReference type="AlphaFoldDB" id="A0A9W6SF22"/>
<protein>
    <submittedName>
        <fullName evidence="2">Uncharacterized protein</fullName>
    </submittedName>
</protein>
<gene>
    <name evidence="2" type="ORF">Airi02_101810</name>
</gene>
<keyword evidence="3" id="KW-1185">Reference proteome</keyword>
<evidence type="ECO:0000313" key="3">
    <source>
        <dbReference type="Proteomes" id="UP001165074"/>
    </source>
</evidence>
<evidence type="ECO:0000313" key="2">
    <source>
        <dbReference type="EMBL" id="GLY92253.1"/>
    </source>
</evidence>
<organism evidence="2 3">
    <name type="scientific">Actinoallomurus iriomotensis</name>
    <dbReference type="NCBI Taxonomy" id="478107"/>
    <lineage>
        <taxon>Bacteria</taxon>
        <taxon>Bacillati</taxon>
        <taxon>Actinomycetota</taxon>
        <taxon>Actinomycetes</taxon>
        <taxon>Streptosporangiales</taxon>
        <taxon>Thermomonosporaceae</taxon>
        <taxon>Actinoallomurus</taxon>
    </lineage>
</organism>
<dbReference type="Proteomes" id="UP001165074">
    <property type="component" value="Unassembled WGS sequence"/>
</dbReference>
<name>A0A9W6SF22_9ACTN</name>
<accession>A0A9W6SF22</accession>